<feature type="compositionally biased region" description="Basic and acidic residues" evidence="9">
    <location>
        <begin position="14"/>
        <end position="26"/>
    </location>
</feature>
<keyword evidence="7" id="KW-0406">Ion transport</keyword>
<proteinExistence type="inferred from homology"/>
<dbReference type="PANTHER" id="PTHR11562:SF17">
    <property type="entry name" value="RE54080P-RELATED"/>
    <property type="match status" value="1"/>
</dbReference>
<organism evidence="13 14">
    <name type="scientific">Jiella endophytica</name>
    <dbReference type="NCBI Taxonomy" id="2558362"/>
    <lineage>
        <taxon>Bacteria</taxon>
        <taxon>Pseudomonadati</taxon>
        <taxon>Pseudomonadota</taxon>
        <taxon>Alphaproteobacteria</taxon>
        <taxon>Hyphomicrobiales</taxon>
        <taxon>Aurantimonadaceae</taxon>
        <taxon>Jiella</taxon>
    </lineage>
</organism>
<dbReference type="PANTHER" id="PTHR11562">
    <property type="entry name" value="CATION EFFLUX PROTEIN/ ZINC TRANSPORTER"/>
    <property type="match status" value="1"/>
</dbReference>
<comment type="subcellular location">
    <subcellularLocation>
        <location evidence="1">Membrane</location>
        <topology evidence="1">Multi-pass membrane protein</topology>
    </subcellularLocation>
</comment>
<keyword evidence="5" id="KW-0862">Zinc</keyword>
<dbReference type="InterPro" id="IPR027470">
    <property type="entry name" value="Cation_efflux_CTD"/>
</dbReference>
<feature type="compositionally biased region" description="Basic and acidic residues" evidence="9">
    <location>
        <begin position="33"/>
        <end position="55"/>
    </location>
</feature>
<reference evidence="13 14" key="1">
    <citation type="submission" date="2019-03" db="EMBL/GenBank/DDBJ databases">
        <title>Jiella endophytica sp. nov., a novel endophytic bacterium isolated from root of Ficus microcarpa Linn. f.</title>
        <authorList>
            <person name="Tuo L."/>
        </authorList>
    </citation>
    <scope>NUCLEOTIDE SEQUENCE [LARGE SCALE GENOMIC DNA]</scope>
    <source>
        <strain evidence="13 14">CBS5Q-3</strain>
    </source>
</reference>
<dbReference type="Gene3D" id="1.20.1510.10">
    <property type="entry name" value="Cation efflux protein transmembrane domain"/>
    <property type="match status" value="1"/>
</dbReference>
<comment type="caution">
    <text evidence="13">The sequence shown here is derived from an EMBL/GenBank/DDBJ whole genome shotgun (WGS) entry which is preliminary data.</text>
</comment>
<evidence type="ECO:0000256" key="6">
    <source>
        <dbReference type="ARBA" id="ARBA00022989"/>
    </source>
</evidence>
<keyword evidence="6 10" id="KW-1133">Transmembrane helix</keyword>
<evidence type="ECO:0000256" key="9">
    <source>
        <dbReference type="SAM" id="MobiDB-lite"/>
    </source>
</evidence>
<evidence type="ECO:0000256" key="5">
    <source>
        <dbReference type="ARBA" id="ARBA00022906"/>
    </source>
</evidence>
<feature type="transmembrane region" description="Helical" evidence="10">
    <location>
        <begin position="206"/>
        <end position="230"/>
    </location>
</feature>
<evidence type="ECO:0000256" key="7">
    <source>
        <dbReference type="ARBA" id="ARBA00023065"/>
    </source>
</evidence>
<feature type="region of interest" description="Disordered" evidence="9">
    <location>
        <begin position="358"/>
        <end position="394"/>
    </location>
</feature>
<feature type="domain" description="Cation efflux protein cytoplasmic" evidence="12">
    <location>
        <begin position="277"/>
        <end position="342"/>
    </location>
</feature>
<feature type="transmembrane region" description="Helical" evidence="10">
    <location>
        <begin position="135"/>
        <end position="159"/>
    </location>
</feature>
<dbReference type="InterPro" id="IPR058533">
    <property type="entry name" value="Cation_efflux_TM"/>
</dbReference>
<keyword evidence="5" id="KW-0864">Zinc transport</keyword>
<sequence length="394" mass="41947">MAENNPGKSSGHVHRQDGDDAHEHSAPGHSHHDHPAEDHSGHAHGGGHDHHGHDHQGHHHHAPTVSQGNERAVLMGFVLTFGFMIAEAVGGILSGSLALVADAGHMLTDSAALALAWAGFYFGRRQSDQRRTFGYMRFEILAGFVNAVALILLVVWVAYEAAMRLITPDEVLAGPMLVIAVIGLLVNVGVFFMLRQGDQDHVNIRGALLHVIGDLLGSVAAIVAAVAIYFTGWTPIDPILSVLLSAIILKSAWVLLTNTLNVLMEGTPGGMVPEDLVETLLEEVDGLAAVEHVHLWSITSGQPLATMDVRLKDGAEPRAVVAAVKSRLSSRFGIDHSTIEIDFGGPPAVCPLDERKRNGDTCDEETGRRHRAVAPATETAQFSADTSSPLAAGL</sequence>
<evidence type="ECO:0000256" key="1">
    <source>
        <dbReference type="ARBA" id="ARBA00004141"/>
    </source>
</evidence>
<gene>
    <name evidence="13" type="ORF">E3C22_22150</name>
</gene>
<feature type="domain" description="Cation efflux protein transmembrane" evidence="11">
    <location>
        <begin position="74"/>
        <end position="264"/>
    </location>
</feature>
<keyword evidence="8 10" id="KW-0472">Membrane</keyword>
<dbReference type="InterPro" id="IPR027469">
    <property type="entry name" value="Cation_efflux_TMD_sf"/>
</dbReference>
<evidence type="ECO:0000313" key="13">
    <source>
        <dbReference type="EMBL" id="TFF18256.1"/>
    </source>
</evidence>
<dbReference type="InterPro" id="IPR050681">
    <property type="entry name" value="CDF/SLC30A"/>
</dbReference>
<dbReference type="Pfam" id="PF16916">
    <property type="entry name" value="ZT_dimer"/>
    <property type="match status" value="1"/>
</dbReference>
<keyword evidence="3" id="KW-0813">Transport</keyword>
<keyword evidence="14" id="KW-1185">Reference proteome</keyword>
<evidence type="ECO:0000256" key="8">
    <source>
        <dbReference type="ARBA" id="ARBA00023136"/>
    </source>
</evidence>
<dbReference type="AlphaFoldDB" id="A0A4Y8RB36"/>
<feature type="region of interest" description="Disordered" evidence="9">
    <location>
        <begin position="1"/>
        <end position="65"/>
    </location>
</feature>
<dbReference type="InterPro" id="IPR002524">
    <property type="entry name" value="Cation_efflux"/>
</dbReference>
<dbReference type="RefSeq" id="WP_134764068.1">
    <property type="nucleotide sequence ID" value="NZ_SOZD01000010.1"/>
</dbReference>
<dbReference type="EMBL" id="SOZD01000010">
    <property type="protein sequence ID" value="TFF18256.1"/>
    <property type="molecule type" value="Genomic_DNA"/>
</dbReference>
<dbReference type="SUPFAM" id="SSF161111">
    <property type="entry name" value="Cation efflux protein transmembrane domain-like"/>
    <property type="match status" value="1"/>
</dbReference>
<dbReference type="GO" id="GO:0005385">
    <property type="term" value="F:zinc ion transmembrane transporter activity"/>
    <property type="evidence" value="ECO:0007669"/>
    <property type="project" value="TreeGrafter"/>
</dbReference>
<name>A0A4Y8RB36_9HYPH</name>
<evidence type="ECO:0000256" key="3">
    <source>
        <dbReference type="ARBA" id="ARBA00022448"/>
    </source>
</evidence>
<evidence type="ECO:0000256" key="2">
    <source>
        <dbReference type="ARBA" id="ARBA00008873"/>
    </source>
</evidence>
<dbReference type="OrthoDB" id="9809646at2"/>
<evidence type="ECO:0000256" key="4">
    <source>
        <dbReference type="ARBA" id="ARBA00022692"/>
    </source>
</evidence>
<accession>A0A4Y8RB36</accession>
<feature type="compositionally biased region" description="Polar residues" evidence="9">
    <location>
        <begin position="378"/>
        <end position="394"/>
    </location>
</feature>
<dbReference type="Pfam" id="PF01545">
    <property type="entry name" value="Cation_efflux"/>
    <property type="match status" value="1"/>
</dbReference>
<feature type="transmembrane region" description="Helical" evidence="10">
    <location>
        <begin position="236"/>
        <end position="256"/>
    </location>
</feature>
<dbReference type="Proteomes" id="UP000298179">
    <property type="component" value="Unassembled WGS sequence"/>
</dbReference>
<feature type="transmembrane region" description="Helical" evidence="10">
    <location>
        <begin position="72"/>
        <end position="93"/>
    </location>
</feature>
<feature type="transmembrane region" description="Helical" evidence="10">
    <location>
        <begin position="105"/>
        <end position="123"/>
    </location>
</feature>
<evidence type="ECO:0000259" key="11">
    <source>
        <dbReference type="Pfam" id="PF01545"/>
    </source>
</evidence>
<keyword evidence="4 10" id="KW-0812">Transmembrane</keyword>
<evidence type="ECO:0000313" key="14">
    <source>
        <dbReference type="Proteomes" id="UP000298179"/>
    </source>
</evidence>
<dbReference type="NCBIfam" id="TIGR01297">
    <property type="entry name" value="CDF"/>
    <property type="match status" value="1"/>
</dbReference>
<protein>
    <submittedName>
        <fullName evidence="13">Cation transporter</fullName>
    </submittedName>
</protein>
<dbReference type="GO" id="GO:0005886">
    <property type="term" value="C:plasma membrane"/>
    <property type="evidence" value="ECO:0007669"/>
    <property type="project" value="TreeGrafter"/>
</dbReference>
<feature type="transmembrane region" description="Helical" evidence="10">
    <location>
        <begin position="171"/>
        <end position="194"/>
    </location>
</feature>
<evidence type="ECO:0000259" key="12">
    <source>
        <dbReference type="Pfam" id="PF16916"/>
    </source>
</evidence>
<evidence type="ECO:0000256" key="10">
    <source>
        <dbReference type="SAM" id="Phobius"/>
    </source>
</evidence>
<comment type="similarity">
    <text evidence="2">Belongs to the cation diffusion facilitator (CDF) transporter (TC 2.A.4) family. SLC30A subfamily.</text>
</comment>